<feature type="region of interest" description="Disordered" evidence="1">
    <location>
        <begin position="417"/>
        <end position="445"/>
    </location>
</feature>
<feature type="compositionally biased region" description="Basic and acidic residues" evidence="1">
    <location>
        <begin position="1330"/>
        <end position="1343"/>
    </location>
</feature>
<feature type="region of interest" description="Disordered" evidence="1">
    <location>
        <begin position="1028"/>
        <end position="1269"/>
    </location>
</feature>
<feature type="compositionally biased region" description="Basic and acidic residues" evidence="1">
    <location>
        <begin position="2212"/>
        <end position="2223"/>
    </location>
</feature>
<feature type="region of interest" description="Disordered" evidence="1">
    <location>
        <begin position="82"/>
        <end position="119"/>
    </location>
</feature>
<feature type="compositionally biased region" description="Low complexity" evidence="1">
    <location>
        <begin position="1825"/>
        <end position="1839"/>
    </location>
</feature>
<feature type="region of interest" description="Disordered" evidence="1">
    <location>
        <begin position="871"/>
        <end position="890"/>
    </location>
</feature>
<feature type="region of interest" description="Disordered" evidence="1">
    <location>
        <begin position="144"/>
        <end position="179"/>
    </location>
</feature>
<evidence type="ECO:0000256" key="1">
    <source>
        <dbReference type="SAM" id="MobiDB-lite"/>
    </source>
</evidence>
<feature type="compositionally biased region" description="Low complexity" evidence="1">
    <location>
        <begin position="1745"/>
        <end position="1757"/>
    </location>
</feature>
<feature type="compositionally biased region" description="Polar residues" evidence="1">
    <location>
        <begin position="1801"/>
        <end position="1824"/>
    </location>
</feature>
<feature type="compositionally biased region" description="Acidic residues" evidence="1">
    <location>
        <begin position="307"/>
        <end position="316"/>
    </location>
</feature>
<feature type="region of interest" description="Disordered" evidence="1">
    <location>
        <begin position="2195"/>
        <end position="2223"/>
    </location>
</feature>
<feature type="region of interest" description="Disordered" evidence="1">
    <location>
        <begin position="1723"/>
        <end position="1848"/>
    </location>
</feature>
<feature type="compositionally biased region" description="Polar residues" evidence="1">
    <location>
        <begin position="2198"/>
        <end position="2208"/>
    </location>
</feature>
<feature type="compositionally biased region" description="Polar residues" evidence="1">
    <location>
        <begin position="1574"/>
        <end position="1594"/>
    </location>
</feature>
<evidence type="ECO:0000313" key="2">
    <source>
        <dbReference type="EMBL" id="KAK6194689.1"/>
    </source>
</evidence>
<feature type="compositionally biased region" description="Low complexity" evidence="1">
    <location>
        <begin position="2290"/>
        <end position="2303"/>
    </location>
</feature>
<feature type="compositionally biased region" description="Basic and acidic residues" evidence="1">
    <location>
        <begin position="1000"/>
        <end position="1010"/>
    </location>
</feature>
<feature type="region of interest" description="Disordered" evidence="1">
    <location>
        <begin position="1307"/>
        <end position="1421"/>
    </location>
</feature>
<feature type="compositionally biased region" description="Basic and acidic residues" evidence="1">
    <location>
        <begin position="426"/>
        <end position="436"/>
    </location>
</feature>
<feature type="compositionally biased region" description="Polar residues" evidence="1">
    <location>
        <begin position="1209"/>
        <end position="1227"/>
    </location>
</feature>
<feature type="region of interest" description="Disordered" evidence="1">
    <location>
        <begin position="954"/>
        <end position="976"/>
    </location>
</feature>
<sequence>MDDWTARNAGNTVAGGDGAFERFITAAVAAIITIMFSWRLLAEQGEGGEEGGAAGGMRVDDAAVQVRGELEKELSRYKQQQQMAATTSVKREIPKINVEKGEGVSEGKSRDLTSEEEPKIQDISLDEFRINNLLSQEALKKWPSMETNDVDSGFDSNRWVPNSEESSPVDSNSNRDGQVNSAFKDFMNEEFHAFNEFDPFGNSDPFDDNIEPRVLDSDEEMYCCNMLETIMEEDSDEIPSSGSDTESLKRFDHRRFRKEELQSDSDADSLKHSENETGSLKRYVTRKLESDELLEAVVPEQTTNEISDSDEDDEESGSSTSHVTLFTRETISITDSDGNLERKNVVHKVNVPVTGDCTLQQLMSRVPPYPIEQPEETNSSGSDESIVTVLTRQNSTSTIDSTGSPKMIENVTSMSSAFPAFAPGNHGDEYRPDDNSGTRQPDAGKHASITAKSPFYDNSACNVTKPQVVRTTPSSSWSLGVNDKSEKSKSLDENGVKVKENASASVTPVTGNEAPGKHSNGKHASENESDPGSISGEATTLHDSQHVDYETSYKQRISELFNRHNTALASALQHRPLVAQQIGELPNVNDHVVKSLVNTSLSRDNRIHGVTGDIDNSGRVQTSESNVIDNNSEHEKRVKSEHLVKNSGIYHTNNKEDDTNNSQKSVQETSDRVKYIDAYESTAVKNSPQSFTFTTCKSQFVDYHQKNYTQDRDPDDIQTVEDNLEQVVPIPVPRKRLSIGSKVDSEPDSEPVAKLKKSEESQDNRPNQRKLITPIETDLDFVSDNVYDVNSQLKQNRYLKRSDTIGTEITVDRSFDDDDVENIACLEEVIGSIHSDGSPKPNLETDIDKRFESPGTAKKARLETNIDDVFENSNSSHANNNGNHEEDNDSWGEELVEVYDETTGLWVLQTPDGATKEYLNDVPGVGESEREIFLRRCIRQSNDDEEPVDFLDFSRGVEESPPDGGSPVRTSSPLTVINDRPKTSFRILSPSSVEPVLQEASEKLTRRASVEDSPVVKITAQKPVILKDKPNVKNSITKSGESSPVRPKQQTVARRQKSRETTFGPEPNLSSKETTFGPEPPQSSIKETTFGAEPEKPKPKAKETTFSPSREEPKPKVKETTFSSSREKRQSNGDSLVNGESRHKGKDNSKRTKSEQSHSVKFQEVKTNEHKGKFYERVKPKNLDLDVKTHTTLERDNPFRINTPDRQKNANFNIQVNNSPEDVNISSKSKEVRNLSSSKETLIDDPIPVSRESKETNIDEQLPSIDTDNPFREATLQEHIESTYQIPESSLITDKGPLVKIKVKETVIDDPVPSIPKETAIDEPAPQDSNEPKKSKAVDHRSPTIEYRPSFQTLSSSSSKETLIDEPSPVIQLPRKQVQETSIDEPGPTFDNKNTPVRKSSSRETLIDEPSPVIKLPSKNNQRIDEARIGAPTVFVQSSPIVTSPTIQSPTIKLPPAKVSLSKHLSKSKETLIDDPSPSLDKHSAVQIRASKETLIDDPVPSIETGPVLKPPTKPQQASTAALKPHQNYKETSIDDPLPDIPNPHSRTTLIDSPSIKLEASPSVKPPPKETSIDEPSQSFQSTIHSPSITLPQKSSKKEIPGKVTDGGIDWQGVQLPSKVKETLIDEPVAVVQTSPIVKPPPKETSLDDDPIISSGIDTSTNISVQSSQITETLIDPPDNELRNKSLEVPRRPIETSIDEPGVNAANPAAKGTQYWESTTDDISLDSNSLDAHHQDSLPAESPRSSVTSFSTSVSSVDQGLTIDTRSRIKLKPNPVDQNFISGDLASPNSHPSDIDDHNVTGPTSPEITSSEDWNNSYDSYDFTSQSQADDSAGDSSLSEAQRKPRSLRQIKRKIAQHRAYKSALHSGVPLTSAQLSAHTNREDIIASRLRFLSEGNLSKSEQQEHQKRLFDDYKKHLLSPLPKIGTFQPNKRYRSKSSFSSIEKLQHITDLYASRIESDESFSKPHVHELHKNCILSPEGRREIHDKTLSIENLNLHLRNQFGSATSLQDTDLDTWKTSGESGFPETDLDFSLYLQQPSDRAVSMTDLRSERIPRKSGNRRFADRHLAPKSKSLQTLETNIDDEDDDVFPDTISRTPSVHELRVTKSLSKLNVPDWYKHSNLTKSASTILRRDSTSTMSSFGYSAFSPSIISSPCPSVTSQSGNVVIKTRVTPSSSSRIFRKYTPATAAQEEYRRSVLNNKSKSTPNVRLPSEKFREKEKPKGLMPVPILSFKQLRAMFEAKAANAKAEKKDTEKPQSPELGKKEQLVIPTVTFSDDESAPESPKHSESSSPRPTSPVSPSSPTRPGPPEIQTATVKAPTERRLPKPILKISEHFARVTKSKTVSEPPRVKTPEPTETIIPASNIEVEATINIPESAVIKRPVTEITEVQRVPDTNSRPEPKPRSFDSTTRTPEPNPPPPSVNVSNSNDKTPSSVNNDKPAAIRLGNSNNQSHKIQPVPSTSLFARAKASFTSGRSVKETTV</sequence>
<feature type="region of interest" description="Disordered" evidence="1">
    <location>
        <begin position="2390"/>
        <end position="2483"/>
    </location>
</feature>
<feature type="compositionally biased region" description="Basic and acidic residues" evidence="1">
    <location>
        <begin position="1140"/>
        <end position="1208"/>
    </location>
</feature>
<name>A0AAN8KBX3_PATCE</name>
<dbReference type="EMBL" id="JAZGQO010000001">
    <property type="protein sequence ID" value="KAK6194689.1"/>
    <property type="molecule type" value="Genomic_DNA"/>
</dbReference>
<feature type="region of interest" description="Disordered" evidence="1">
    <location>
        <begin position="735"/>
        <end position="771"/>
    </location>
</feature>
<feature type="region of interest" description="Disordered" evidence="1">
    <location>
        <begin position="1463"/>
        <end position="1611"/>
    </location>
</feature>
<evidence type="ECO:0000313" key="3">
    <source>
        <dbReference type="Proteomes" id="UP001347796"/>
    </source>
</evidence>
<feature type="compositionally biased region" description="Polar residues" evidence="1">
    <location>
        <begin position="1032"/>
        <end position="1053"/>
    </location>
</feature>
<feature type="region of interest" description="Disordered" evidence="1">
    <location>
        <begin position="992"/>
        <end position="1016"/>
    </location>
</feature>
<feature type="compositionally biased region" description="Basic and acidic residues" evidence="1">
    <location>
        <begin position="483"/>
        <end position="500"/>
    </location>
</feature>
<feature type="compositionally biased region" description="Polar residues" evidence="1">
    <location>
        <begin position="467"/>
        <end position="479"/>
    </location>
</feature>
<feature type="compositionally biased region" description="Polar residues" evidence="1">
    <location>
        <begin position="1350"/>
        <end position="1361"/>
    </location>
</feature>
<feature type="region of interest" description="Disordered" evidence="1">
    <location>
        <begin position="231"/>
        <end position="251"/>
    </location>
</feature>
<protein>
    <submittedName>
        <fullName evidence="2">Uncharacterized protein</fullName>
    </submittedName>
</protein>
<feature type="compositionally biased region" description="Polar residues" evidence="1">
    <location>
        <begin position="2447"/>
        <end position="2464"/>
    </location>
</feature>
<proteinExistence type="predicted"/>
<feature type="compositionally biased region" description="Polar residues" evidence="1">
    <location>
        <begin position="159"/>
        <end position="179"/>
    </location>
</feature>
<feature type="region of interest" description="Disordered" evidence="1">
    <location>
        <begin position="467"/>
        <end position="546"/>
    </location>
</feature>
<feature type="compositionally biased region" description="Basic and acidic residues" evidence="1">
    <location>
        <begin position="1093"/>
        <end position="1131"/>
    </location>
</feature>
<feature type="compositionally biased region" description="Polar residues" evidence="1">
    <location>
        <begin position="530"/>
        <end position="542"/>
    </location>
</feature>
<dbReference type="Proteomes" id="UP001347796">
    <property type="component" value="Unassembled WGS sequence"/>
</dbReference>
<accession>A0AAN8KBX3</accession>
<feature type="compositionally biased region" description="Basic and acidic residues" evidence="1">
    <location>
        <begin position="89"/>
        <end position="119"/>
    </location>
</feature>
<feature type="compositionally biased region" description="Basic and acidic residues" evidence="1">
    <location>
        <begin position="2248"/>
        <end position="2267"/>
    </location>
</feature>
<feature type="region of interest" description="Disordered" evidence="1">
    <location>
        <begin position="292"/>
        <end position="324"/>
    </location>
</feature>
<feature type="compositionally biased region" description="Basic and acidic residues" evidence="1">
    <location>
        <begin position="1480"/>
        <end position="1495"/>
    </location>
</feature>
<gene>
    <name evidence="2" type="ORF">SNE40_000275</name>
</gene>
<feature type="compositionally biased region" description="Basic and acidic residues" evidence="1">
    <location>
        <begin position="751"/>
        <end position="763"/>
    </location>
</feature>
<organism evidence="2 3">
    <name type="scientific">Patella caerulea</name>
    <name type="common">Rayed Mediterranean limpet</name>
    <dbReference type="NCBI Taxonomy" id="87958"/>
    <lineage>
        <taxon>Eukaryota</taxon>
        <taxon>Metazoa</taxon>
        <taxon>Spiralia</taxon>
        <taxon>Lophotrochozoa</taxon>
        <taxon>Mollusca</taxon>
        <taxon>Gastropoda</taxon>
        <taxon>Patellogastropoda</taxon>
        <taxon>Patelloidea</taxon>
        <taxon>Patellidae</taxon>
        <taxon>Patella</taxon>
    </lineage>
</organism>
<feature type="compositionally biased region" description="Polar residues" evidence="1">
    <location>
        <begin position="1776"/>
        <end position="1792"/>
    </location>
</feature>
<reference evidence="2 3" key="1">
    <citation type="submission" date="2024-01" db="EMBL/GenBank/DDBJ databases">
        <title>The genome of the rayed Mediterranean limpet Patella caerulea (Linnaeus, 1758).</title>
        <authorList>
            <person name="Anh-Thu Weber A."/>
            <person name="Halstead-Nussloch G."/>
        </authorList>
    </citation>
    <scope>NUCLEOTIDE SEQUENCE [LARGE SCALE GENOMIC DNA]</scope>
    <source>
        <strain evidence="2">AATW-2023a</strain>
        <tissue evidence="2">Whole specimen</tissue>
    </source>
</reference>
<comment type="caution">
    <text evidence="2">The sequence shown here is derived from an EMBL/GenBank/DDBJ whole genome shotgun (WGS) entry which is preliminary data.</text>
</comment>
<feature type="region of interest" description="Disordered" evidence="1">
    <location>
        <begin position="650"/>
        <end position="670"/>
    </location>
</feature>
<feature type="compositionally biased region" description="Low complexity" evidence="1">
    <location>
        <begin position="871"/>
        <end position="882"/>
    </location>
</feature>
<feature type="region of interest" description="Disordered" evidence="1">
    <location>
        <begin position="2247"/>
        <end position="2359"/>
    </location>
</feature>
<keyword evidence="3" id="KW-1185">Reference proteome</keyword>